<dbReference type="Proteomes" id="UP001419268">
    <property type="component" value="Unassembled WGS sequence"/>
</dbReference>
<evidence type="ECO:0000313" key="3">
    <source>
        <dbReference type="EMBL" id="KAK9095564.1"/>
    </source>
</evidence>
<feature type="region of interest" description="Disordered" evidence="1">
    <location>
        <begin position="1"/>
        <end position="30"/>
    </location>
</feature>
<dbReference type="EMBL" id="JBBNAG010000011">
    <property type="protein sequence ID" value="KAK9095564.1"/>
    <property type="molecule type" value="Genomic_DNA"/>
</dbReference>
<keyword evidence="2" id="KW-1133">Transmembrane helix</keyword>
<keyword evidence="2" id="KW-0812">Transmembrane</keyword>
<accession>A0AAP0HR25</accession>
<reference evidence="3 4" key="1">
    <citation type="submission" date="2024-01" db="EMBL/GenBank/DDBJ databases">
        <title>Genome assemblies of Stephania.</title>
        <authorList>
            <person name="Yang L."/>
        </authorList>
    </citation>
    <scope>NUCLEOTIDE SEQUENCE [LARGE SCALE GENOMIC DNA]</scope>
    <source>
        <strain evidence="3">JXDWG</strain>
        <tissue evidence="3">Leaf</tissue>
    </source>
</reference>
<evidence type="ECO:0000256" key="1">
    <source>
        <dbReference type="SAM" id="MobiDB-lite"/>
    </source>
</evidence>
<keyword evidence="2" id="KW-0472">Membrane</keyword>
<sequence length="56" mass="5914">MAKTIAMVKSESEKTLPKDAASTSAVDGEASEDKRLGYLLGLTLSLLNLSIGMMII</sequence>
<name>A0AAP0HR25_9MAGN</name>
<evidence type="ECO:0000313" key="4">
    <source>
        <dbReference type="Proteomes" id="UP001419268"/>
    </source>
</evidence>
<gene>
    <name evidence="3" type="ORF">Scep_027033</name>
</gene>
<comment type="caution">
    <text evidence="3">The sequence shown here is derived from an EMBL/GenBank/DDBJ whole genome shotgun (WGS) entry which is preliminary data.</text>
</comment>
<dbReference type="AlphaFoldDB" id="A0AAP0HR25"/>
<keyword evidence="4" id="KW-1185">Reference proteome</keyword>
<feature type="transmembrane region" description="Helical" evidence="2">
    <location>
        <begin position="36"/>
        <end position="55"/>
    </location>
</feature>
<proteinExistence type="predicted"/>
<evidence type="ECO:0000256" key="2">
    <source>
        <dbReference type="SAM" id="Phobius"/>
    </source>
</evidence>
<protein>
    <submittedName>
        <fullName evidence="3">Uncharacterized protein</fullName>
    </submittedName>
</protein>
<organism evidence="3 4">
    <name type="scientific">Stephania cephalantha</name>
    <dbReference type="NCBI Taxonomy" id="152367"/>
    <lineage>
        <taxon>Eukaryota</taxon>
        <taxon>Viridiplantae</taxon>
        <taxon>Streptophyta</taxon>
        <taxon>Embryophyta</taxon>
        <taxon>Tracheophyta</taxon>
        <taxon>Spermatophyta</taxon>
        <taxon>Magnoliopsida</taxon>
        <taxon>Ranunculales</taxon>
        <taxon>Menispermaceae</taxon>
        <taxon>Menispermoideae</taxon>
        <taxon>Cissampelideae</taxon>
        <taxon>Stephania</taxon>
    </lineage>
</organism>